<evidence type="ECO:0000256" key="2">
    <source>
        <dbReference type="PROSITE-ProRule" id="PRU00339"/>
    </source>
</evidence>
<dbReference type="PANTHER" id="PTHR12788:SF10">
    <property type="entry name" value="PROTEIN-TYROSINE SULFOTRANSFERASE"/>
    <property type="match status" value="1"/>
</dbReference>
<sequence length="541" mass="60401">MIELLRPADKDAARASQGICQMARFCAQSGNLVEAETLLRNHISTSFNDAPALLLLSELLGRQGRLPEATMMLQRAAGVLPANNEIKLGLARLLDAQDHVETARAQLNAITGPLRHSFAVRALEASLLGKLGDHEGEIAIYQGLTCDSPDHPALWNSLGNALKYAGRTEESLVALRRAVKIRPSYGEAWWSLANVKTARFEASDLRAMRKALRGGVQDIDALHLHFALGKALEDRREYEHSFRHYAEGNRIRSAGFRPEQLVVTPFVDQAIASLDRSFFASVGTHGHPETGPIFVVGLQRSGSTLIEQIVASHPLIEGTTELLALQQLWGDLGKDAAREGKTVWEALAESNPARLKAIGEDYFARVKPFRRTDRPLFVDKLPANWMMVGLIRAVLPNARIIDARRHPMACGFSNFKQHYATGVAFAYSLQSIGRFYVDYLRLMQHFDEVQPGAIHHLLNERLVADPEGEIRRLLDFIQVPFDPACLDFHRTKRAVSTPSAEQVRRPINSDGLDAWRHYETWLDELKEALGPNLFDWDRTPA</sequence>
<reference evidence="3" key="1">
    <citation type="submission" date="2022-05" db="EMBL/GenBank/DDBJ databases">
        <authorList>
            <person name="Jo J.-H."/>
            <person name="Im W.-T."/>
        </authorList>
    </citation>
    <scope>NUCLEOTIDE SEQUENCE</scope>
    <source>
        <strain evidence="3">SE158</strain>
    </source>
</reference>
<dbReference type="SUPFAM" id="SSF52540">
    <property type="entry name" value="P-loop containing nucleoside triphosphate hydrolases"/>
    <property type="match status" value="1"/>
</dbReference>
<evidence type="ECO:0000256" key="1">
    <source>
        <dbReference type="ARBA" id="ARBA00022679"/>
    </source>
</evidence>
<dbReference type="InterPro" id="IPR011990">
    <property type="entry name" value="TPR-like_helical_dom_sf"/>
</dbReference>
<dbReference type="Pfam" id="PF14559">
    <property type="entry name" value="TPR_19"/>
    <property type="match status" value="1"/>
</dbReference>
<evidence type="ECO:0000313" key="3">
    <source>
        <dbReference type="EMBL" id="MCL6684435.1"/>
    </source>
</evidence>
<keyword evidence="1" id="KW-0808">Transferase</keyword>
<dbReference type="PROSITE" id="PS50005">
    <property type="entry name" value="TPR"/>
    <property type="match status" value="1"/>
</dbReference>
<dbReference type="InterPro" id="IPR026634">
    <property type="entry name" value="TPST-like"/>
</dbReference>
<keyword evidence="2" id="KW-0802">TPR repeat</keyword>
<feature type="repeat" description="TPR" evidence="2">
    <location>
        <begin position="152"/>
        <end position="185"/>
    </location>
</feature>
<dbReference type="Pfam" id="PF13469">
    <property type="entry name" value="Sulfotransfer_3"/>
    <property type="match status" value="1"/>
</dbReference>
<dbReference type="InterPro" id="IPR027417">
    <property type="entry name" value="P-loop_NTPase"/>
</dbReference>
<protein>
    <submittedName>
        <fullName evidence="3">Sulfotransferase</fullName>
    </submittedName>
</protein>
<dbReference type="PANTHER" id="PTHR12788">
    <property type="entry name" value="PROTEIN-TYROSINE SULFOTRANSFERASE 2"/>
    <property type="match status" value="1"/>
</dbReference>
<dbReference type="RefSeq" id="WP_249848845.1">
    <property type="nucleotide sequence ID" value="NZ_JAMGBD010000002.1"/>
</dbReference>
<keyword evidence="4" id="KW-1185">Reference proteome</keyword>
<proteinExistence type="predicted"/>
<dbReference type="Gene3D" id="3.40.50.300">
    <property type="entry name" value="P-loop containing nucleotide triphosphate hydrolases"/>
    <property type="match status" value="1"/>
</dbReference>
<comment type="caution">
    <text evidence="3">The sequence shown here is derived from an EMBL/GenBank/DDBJ whole genome shotgun (WGS) entry which is preliminary data.</text>
</comment>
<dbReference type="SUPFAM" id="SSF48452">
    <property type="entry name" value="TPR-like"/>
    <property type="match status" value="1"/>
</dbReference>
<gene>
    <name evidence="3" type="ORF">LZ536_11075</name>
</gene>
<dbReference type="Proteomes" id="UP001165363">
    <property type="component" value="Unassembled WGS sequence"/>
</dbReference>
<dbReference type="SMART" id="SM00028">
    <property type="entry name" value="TPR"/>
    <property type="match status" value="2"/>
</dbReference>
<accession>A0ABT0RPM2</accession>
<dbReference type="Gene3D" id="1.25.40.10">
    <property type="entry name" value="Tetratricopeptide repeat domain"/>
    <property type="match status" value="2"/>
</dbReference>
<organism evidence="3 4">
    <name type="scientific">Sphingomonas alba</name>
    <dbReference type="NCBI Taxonomy" id="2908208"/>
    <lineage>
        <taxon>Bacteria</taxon>
        <taxon>Pseudomonadati</taxon>
        <taxon>Pseudomonadota</taxon>
        <taxon>Alphaproteobacteria</taxon>
        <taxon>Sphingomonadales</taxon>
        <taxon>Sphingomonadaceae</taxon>
        <taxon>Sphingomonas</taxon>
    </lineage>
</organism>
<dbReference type="InterPro" id="IPR019734">
    <property type="entry name" value="TPR_rpt"/>
</dbReference>
<dbReference type="EMBL" id="JAMGBD010000002">
    <property type="protein sequence ID" value="MCL6684435.1"/>
    <property type="molecule type" value="Genomic_DNA"/>
</dbReference>
<evidence type="ECO:0000313" key="4">
    <source>
        <dbReference type="Proteomes" id="UP001165363"/>
    </source>
</evidence>
<name>A0ABT0RPM2_9SPHN</name>